<comment type="subcellular location">
    <subcellularLocation>
        <location evidence="10 11">Cytoplasm</location>
    </subcellularLocation>
</comment>
<dbReference type="InterPro" id="IPR005863">
    <property type="entry name" value="UDP-N-AcMur_synth"/>
</dbReference>
<keyword evidence="1 10" id="KW-0963">Cytoplasm</keyword>
<dbReference type="InterPro" id="IPR004101">
    <property type="entry name" value="Mur_ligase_C"/>
</dbReference>
<dbReference type="SUPFAM" id="SSF53623">
    <property type="entry name" value="MurD-like peptide ligases, catalytic domain"/>
    <property type="match status" value="1"/>
</dbReference>
<evidence type="ECO:0000256" key="4">
    <source>
        <dbReference type="ARBA" id="ARBA00022741"/>
    </source>
</evidence>
<evidence type="ECO:0000313" key="15">
    <source>
        <dbReference type="Proteomes" id="UP000317169"/>
    </source>
</evidence>
<evidence type="ECO:0000256" key="1">
    <source>
        <dbReference type="ARBA" id="ARBA00022490"/>
    </source>
</evidence>
<dbReference type="Pfam" id="PF08245">
    <property type="entry name" value="Mur_ligase_M"/>
    <property type="match status" value="1"/>
</dbReference>
<dbReference type="GO" id="GO:0008360">
    <property type="term" value="P:regulation of cell shape"/>
    <property type="evidence" value="ECO:0007669"/>
    <property type="project" value="UniProtKB-KW"/>
</dbReference>
<dbReference type="EMBL" id="VIAR01000014">
    <property type="protein sequence ID" value="TQD34349.1"/>
    <property type="molecule type" value="Genomic_DNA"/>
</dbReference>
<accession>A0A507ZB83</accession>
<dbReference type="SUPFAM" id="SSF63418">
    <property type="entry name" value="MurE/MurF N-terminal domain"/>
    <property type="match status" value="1"/>
</dbReference>
<dbReference type="OrthoDB" id="9801978at2"/>
<gene>
    <name evidence="10" type="primary">murF</name>
    <name evidence="14" type="ORF">FKR84_11970</name>
</gene>
<feature type="binding site" evidence="10">
    <location>
        <begin position="98"/>
        <end position="104"/>
    </location>
    <ligand>
        <name>ATP</name>
        <dbReference type="ChEBI" id="CHEBI:30616"/>
    </ligand>
</feature>
<evidence type="ECO:0000256" key="10">
    <source>
        <dbReference type="HAMAP-Rule" id="MF_02019"/>
    </source>
</evidence>
<sequence length="426" mass="47543">MTTTSEIHQLFLNSSGVCTDTRKLKSNQLFFALKGENFNANTFAEKALDSGASYAVVDEEKYVKNSRCILVHDVLESLQNLANYHRNYLNLNIIAITGSNGKTTTKELVKAVLSKKYKVKATSGNLNNHIGVPLTLLEFTKETEVGIVEMGANHQKEIENLCKIAEPDFGYITNFGKAHLEGFGGFEGVIKGKSELYTYLRKKNATIFINRDDDLQVKQSEFSQVISFSEGKSADFQITFLEADPFVKLCYNNTTLTSRLIGVYNAKNLSAAVAIGLYFKVPDKQIKIALEEYTPSNNRSQLLNKNKLKIILDAYNANPTSMTLALQNLKGLETESKSVILGDMLEIGEKALEEHQAIVDKLSNLHLDNVFLIGSYFSKTKTSSAAKKFIDWKDFANHLEKNPIKTGTVLIKGSRKMALERSLDYL</sequence>
<comment type="function">
    <text evidence="10 11">Involved in cell wall formation. Catalyzes the final step in the synthesis of UDP-N-acetylmuramoyl-pentapeptide, the precursor of murein.</text>
</comment>
<evidence type="ECO:0000259" key="13">
    <source>
        <dbReference type="Pfam" id="PF08245"/>
    </source>
</evidence>
<evidence type="ECO:0000256" key="6">
    <source>
        <dbReference type="ARBA" id="ARBA00022960"/>
    </source>
</evidence>
<dbReference type="Pfam" id="PF02875">
    <property type="entry name" value="Mur_ligase_C"/>
    <property type="match status" value="1"/>
</dbReference>
<evidence type="ECO:0000313" key="14">
    <source>
        <dbReference type="EMBL" id="TQD34349.1"/>
    </source>
</evidence>
<evidence type="ECO:0000256" key="11">
    <source>
        <dbReference type="RuleBase" id="RU004136"/>
    </source>
</evidence>
<keyword evidence="9 10" id="KW-0961">Cell wall biogenesis/degradation</keyword>
<dbReference type="InterPro" id="IPR051046">
    <property type="entry name" value="MurCDEF_CellWall_CoF430Synth"/>
</dbReference>
<evidence type="ECO:0000256" key="5">
    <source>
        <dbReference type="ARBA" id="ARBA00022840"/>
    </source>
</evidence>
<dbReference type="UniPathway" id="UPA00219"/>
<evidence type="ECO:0000256" key="9">
    <source>
        <dbReference type="ARBA" id="ARBA00023316"/>
    </source>
</evidence>
<comment type="catalytic activity">
    <reaction evidence="10 11">
        <text>D-alanyl-D-alanine + UDP-N-acetyl-alpha-D-muramoyl-L-alanyl-gamma-D-glutamyl-meso-2,6-diaminopimelate + ATP = UDP-N-acetyl-alpha-D-muramoyl-L-alanyl-gamma-D-glutamyl-meso-2,6-diaminopimeloyl-D-alanyl-D-alanine + ADP + phosphate + H(+)</text>
        <dbReference type="Rhea" id="RHEA:28374"/>
        <dbReference type="ChEBI" id="CHEBI:15378"/>
        <dbReference type="ChEBI" id="CHEBI:30616"/>
        <dbReference type="ChEBI" id="CHEBI:43474"/>
        <dbReference type="ChEBI" id="CHEBI:57822"/>
        <dbReference type="ChEBI" id="CHEBI:61386"/>
        <dbReference type="ChEBI" id="CHEBI:83905"/>
        <dbReference type="ChEBI" id="CHEBI:456216"/>
        <dbReference type="EC" id="6.3.2.10"/>
    </reaction>
</comment>
<organism evidence="14 15">
    <name type="scientific">Haloflavibacter putidus</name>
    <dbReference type="NCBI Taxonomy" id="2576776"/>
    <lineage>
        <taxon>Bacteria</taxon>
        <taxon>Pseudomonadati</taxon>
        <taxon>Bacteroidota</taxon>
        <taxon>Flavobacteriia</taxon>
        <taxon>Flavobacteriales</taxon>
        <taxon>Flavobacteriaceae</taxon>
        <taxon>Haloflavibacter</taxon>
    </lineage>
</organism>
<dbReference type="Gene3D" id="3.40.1390.10">
    <property type="entry name" value="MurE/MurF, N-terminal domain"/>
    <property type="match status" value="1"/>
</dbReference>
<protein>
    <recommendedName>
        <fullName evidence="10 11">UDP-N-acetylmuramoyl-tripeptide--D-alanyl-D-alanine ligase</fullName>
        <ecNumber evidence="10 11">6.3.2.10</ecNumber>
    </recommendedName>
    <alternativeName>
        <fullName evidence="10">D-alanyl-D-alanine-adding enzyme</fullName>
    </alternativeName>
</protein>
<dbReference type="InterPro" id="IPR013221">
    <property type="entry name" value="Mur_ligase_cen"/>
</dbReference>
<evidence type="ECO:0000256" key="7">
    <source>
        <dbReference type="ARBA" id="ARBA00022984"/>
    </source>
</evidence>
<dbReference type="PANTHER" id="PTHR43024">
    <property type="entry name" value="UDP-N-ACETYLMURAMOYL-TRIPEPTIDE--D-ALANYL-D-ALANINE LIGASE"/>
    <property type="match status" value="1"/>
</dbReference>
<dbReference type="Gene3D" id="3.90.190.20">
    <property type="entry name" value="Mur ligase, C-terminal domain"/>
    <property type="match status" value="1"/>
</dbReference>
<dbReference type="GO" id="GO:0005524">
    <property type="term" value="F:ATP binding"/>
    <property type="evidence" value="ECO:0007669"/>
    <property type="project" value="UniProtKB-UniRule"/>
</dbReference>
<dbReference type="AlphaFoldDB" id="A0A507ZB83"/>
<dbReference type="RefSeq" id="WP_141422554.1">
    <property type="nucleotide sequence ID" value="NZ_VIAR01000014.1"/>
</dbReference>
<name>A0A507ZB83_9FLAO</name>
<dbReference type="SUPFAM" id="SSF53244">
    <property type="entry name" value="MurD-like peptide ligases, peptide-binding domain"/>
    <property type="match status" value="1"/>
</dbReference>
<proteinExistence type="inferred from homology"/>
<keyword evidence="3 10" id="KW-0132">Cell division</keyword>
<keyword evidence="15" id="KW-1185">Reference proteome</keyword>
<dbReference type="Gene3D" id="3.40.1190.10">
    <property type="entry name" value="Mur-like, catalytic domain"/>
    <property type="match status" value="1"/>
</dbReference>
<comment type="caution">
    <text evidence="14">The sequence shown here is derived from an EMBL/GenBank/DDBJ whole genome shotgun (WGS) entry which is preliminary data.</text>
</comment>
<evidence type="ECO:0000256" key="3">
    <source>
        <dbReference type="ARBA" id="ARBA00022618"/>
    </source>
</evidence>
<keyword evidence="5 10" id="KW-0067">ATP-binding</keyword>
<dbReference type="HAMAP" id="MF_02019">
    <property type="entry name" value="MurF"/>
    <property type="match status" value="1"/>
</dbReference>
<dbReference type="InterPro" id="IPR035911">
    <property type="entry name" value="MurE/MurF_N"/>
</dbReference>
<dbReference type="GO" id="GO:0005737">
    <property type="term" value="C:cytoplasm"/>
    <property type="evidence" value="ECO:0007669"/>
    <property type="project" value="UniProtKB-SubCell"/>
</dbReference>
<keyword evidence="7 10" id="KW-0573">Peptidoglycan synthesis</keyword>
<keyword evidence="2 10" id="KW-0436">Ligase</keyword>
<dbReference type="PANTHER" id="PTHR43024:SF1">
    <property type="entry name" value="UDP-N-ACETYLMURAMOYL-TRIPEPTIDE--D-ALANYL-D-ALANINE LIGASE"/>
    <property type="match status" value="1"/>
</dbReference>
<evidence type="ECO:0000259" key="12">
    <source>
        <dbReference type="Pfam" id="PF02875"/>
    </source>
</evidence>
<feature type="domain" description="Mur ligase C-terminal" evidence="12">
    <location>
        <begin position="299"/>
        <end position="386"/>
    </location>
</feature>
<feature type="domain" description="Mur ligase central" evidence="13">
    <location>
        <begin position="96"/>
        <end position="275"/>
    </location>
</feature>
<dbReference type="InterPro" id="IPR036615">
    <property type="entry name" value="Mur_ligase_C_dom_sf"/>
</dbReference>
<keyword evidence="6 10" id="KW-0133">Cell shape</keyword>
<dbReference type="InterPro" id="IPR036565">
    <property type="entry name" value="Mur-like_cat_sf"/>
</dbReference>
<dbReference type="Proteomes" id="UP000317169">
    <property type="component" value="Unassembled WGS sequence"/>
</dbReference>
<evidence type="ECO:0000256" key="8">
    <source>
        <dbReference type="ARBA" id="ARBA00023306"/>
    </source>
</evidence>
<dbReference type="GO" id="GO:0051301">
    <property type="term" value="P:cell division"/>
    <property type="evidence" value="ECO:0007669"/>
    <property type="project" value="UniProtKB-KW"/>
</dbReference>
<evidence type="ECO:0000256" key="2">
    <source>
        <dbReference type="ARBA" id="ARBA00022598"/>
    </source>
</evidence>
<comment type="similarity">
    <text evidence="10">Belongs to the MurCDEF family. MurF subfamily.</text>
</comment>
<keyword evidence="8 10" id="KW-0131">Cell cycle</keyword>
<dbReference type="GO" id="GO:0008766">
    <property type="term" value="F:UDP-N-acetylmuramoylalanyl-D-glutamyl-2,6-diaminopimelate-D-alanyl-D-alanine ligase activity"/>
    <property type="evidence" value="ECO:0007669"/>
    <property type="project" value="RHEA"/>
</dbReference>
<dbReference type="NCBIfam" id="TIGR01143">
    <property type="entry name" value="murF"/>
    <property type="match status" value="1"/>
</dbReference>
<dbReference type="GO" id="GO:0047480">
    <property type="term" value="F:UDP-N-acetylmuramoyl-tripeptide-D-alanyl-D-alanine ligase activity"/>
    <property type="evidence" value="ECO:0007669"/>
    <property type="project" value="UniProtKB-UniRule"/>
</dbReference>
<keyword evidence="4 10" id="KW-0547">Nucleotide-binding</keyword>
<dbReference type="EC" id="6.3.2.10" evidence="10 11"/>
<dbReference type="GO" id="GO:0071555">
    <property type="term" value="P:cell wall organization"/>
    <property type="evidence" value="ECO:0007669"/>
    <property type="project" value="UniProtKB-KW"/>
</dbReference>
<comment type="pathway">
    <text evidence="10 11">Cell wall biogenesis; peptidoglycan biosynthesis.</text>
</comment>
<dbReference type="GO" id="GO:0009252">
    <property type="term" value="P:peptidoglycan biosynthetic process"/>
    <property type="evidence" value="ECO:0007669"/>
    <property type="project" value="UniProtKB-UniRule"/>
</dbReference>
<reference evidence="14 15" key="1">
    <citation type="submission" date="2019-06" db="EMBL/GenBank/DDBJ databases">
        <title>Flavibacter putida gen. nov., sp. nov., a novel marine bacterium of the family Flavobacteriaceae isolated from coastal seawater.</title>
        <authorList>
            <person name="Feng X."/>
        </authorList>
    </citation>
    <scope>NUCLEOTIDE SEQUENCE [LARGE SCALE GENOMIC DNA]</scope>
    <source>
        <strain evidence="14 15">PLHSN227</strain>
    </source>
</reference>